<feature type="transmembrane region" description="Helical" evidence="3">
    <location>
        <begin position="277"/>
        <end position="299"/>
    </location>
</feature>
<reference evidence="4 5" key="1">
    <citation type="journal article" date="2015" name="Proc. Natl. Acad. Sci. U.S.A.">
        <title>The resurrection genome of Boea hygrometrica: A blueprint for survival of dehydration.</title>
        <authorList>
            <person name="Xiao L."/>
            <person name="Yang G."/>
            <person name="Zhang L."/>
            <person name="Yang X."/>
            <person name="Zhao S."/>
            <person name="Ji Z."/>
            <person name="Zhou Q."/>
            <person name="Hu M."/>
            <person name="Wang Y."/>
            <person name="Chen M."/>
            <person name="Xu Y."/>
            <person name="Jin H."/>
            <person name="Xiao X."/>
            <person name="Hu G."/>
            <person name="Bao F."/>
            <person name="Hu Y."/>
            <person name="Wan P."/>
            <person name="Li L."/>
            <person name="Deng X."/>
            <person name="Kuang T."/>
            <person name="Xiang C."/>
            <person name="Zhu J.K."/>
            <person name="Oliver M.J."/>
            <person name="He Y."/>
        </authorList>
    </citation>
    <scope>NUCLEOTIDE SEQUENCE [LARGE SCALE GENOMIC DNA]</scope>
    <source>
        <strain evidence="5">cv. XS01</strain>
    </source>
</reference>
<dbReference type="PANTHER" id="PTHR31099:SF49">
    <property type="entry name" value="MYOSIN HEAVY CHAIN-LIKE PROTEIN"/>
    <property type="match status" value="1"/>
</dbReference>
<keyword evidence="3" id="KW-1133">Transmembrane helix</keyword>
<keyword evidence="3" id="KW-0472">Membrane</keyword>
<feature type="coiled-coil region" evidence="1">
    <location>
        <begin position="496"/>
        <end position="534"/>
    </location>
</feature>
<evidence type="ECO:0000313" key="4">
    <source>
        <dbReference type="EMBL" id="KZV40612.1"/>
    </source>
</evidence>
<name>A0A2Z7C1C9_9LAMI</name>
<accession>A0A2Z7C1C9</accession>
<dbReference type="Proteomes" id="UP000250235">
    <property type="component" value="Unassembled WGS sequence"/>
</dbReference>
<keyword evidence="3" id="KW-0812">Transmembrane</keyword>
<dbReference type="PANTHER" id="PTHR31099">
    <property type="entry name" value="OS06G0165300 PROTEIN"/>
    <property type="match status" value="1"/>
</dbReference>
<dbReference type="AlphaFoldDB" id="A0A2Z7C1C9"/>
<gene>
    <name evidence="4" type="ORF">F511_27850</name>
</gene>
<keyword evidence="1" id="KW-0175">Coiled coil</keyword>
<evidence type="ECO:0008006" key="6">
    <source>
        <dbReference type="Google" id="ProtNLM"/>
    </source>
</evidence>
<evidence type="ECO:0000256" key="2">
    <source>
        <dbReference type="SAM" id="MobiDB-lite"/>
    </source>
</evidence>
<proteinExistence type="predicted"/>
<dbReference type="EMBL" id="KQ999908">
    <property type="protein sequence ID" value="KZV40612.1"/>
    <property type="molecule type" value="Genomic_DNA"/>
</dbReference>
<evidence type="ECO:0000256" key="1">
    <source>
        <dbReference type="SAM" id="Coils"/>
    </source>
</evidence>
<sequence>MSSIDDRAVVDFVQSLGSPSSSGTISTSTVPDKVSRRELLARINVEEATLLAEGRPWYEIKTSLLQESDKALIRDLSGMSDQYDILIPLPEDRAHLPPEGYHTFYINQLEMGLRFPVPRFIQSLCDHLRVSPSQLTPNSYSSLLGLGILLKYYQAPLSLHLIHNMTQIRQQDVGKFFIRLKPEYGFIKGNPSSHKGWMSRYFFVRRNVREGIAWYCDMSWAEKPTKRVLPPPVQEYNPIPFIRDACTKCFNARDLIREDLLCHFGFSRKGVAVEGDLGIVFISFSVFLPFLLSSVSLTIRSFCTAERIMKSHLLEAYKKKKSEASRGSISQTEERVNPTSVEHVDLSLQEPVNPPPVELPKEKRRNSSSGGDKHPKKKKTSSSTEVNMEAGTSQPDMEVSSFIAQPVTSTIVAFFQHFIPPLDAPVVSSSSDKKITEALASNFLQVLVWGGELSRRVTKAREVAHSSKRSLNDVMAKHDKLMKEIEEVRGVSDAEKKSLEQRLTASEASIIRLQEEMKKAGEEAEEKIKRAQEEAEASWEKRKVDFLKSDEFDRLCSTRALSFFQNGFDGCLAQIRDNGYSEAEHPFSFLDVLKSLEALPDDGEAEPSGAKK</sequence>
<organism evidence="4 5">
    <name type="scientific">Dorcoceras hygrometricum</name>
    <dbReference type="NCBI Taxonomy" id="472368"/>
    <lineage>
        <taxon>Eukaryota</taxon>
        <taxon>Viridiplantae</taxon>
        <taxon>Streptophyta</taxon>
        <taxon>Embryophyta</taxon>
        <taxon>Tracheophyta</taxon>
        <taxon>Spermatophyta</taxon>
        <taxon>Magnoliopsida</taxon>
        <taxon>eudicotyledons</taxon>
        <taxon>Gunneridae</taxon>
        <taxon>Pentapetalae</taxon>
        <taxon>asterids</taxon>
        <taxon>lamiids</taxon>
        <taxon>Lamiales</taxon>
        <taxon>Gesneriaceae</taxon>
        <taxon>Didymocarpoideae</taxon>
        <taxon>Trichosporeae</taxon>
        <taxon>Loxocarpinae</taxon>
        <taxon>Dorcoceras</taxon>
    </lineage>
</organism>
<evidence type="ECO:0000313" key="5">
    <source>
        <dbReference type="Proteomes" id="UP000250235"/>
    </source>
</evidence>
<protein>
    <recommendedName>
        <fullName evidence="6">Transposase (Putative), gypsy type</fullName>
    </recommendedName>
</protein>
<keyword evidence="5" id="KW-1185">Reference proteome</keyword>
<feature type="region of interest" description="Disordered" evidence="2">
    <location>
        <begin position="324"/>
        <end position="397"/>
    </location>
</feature>
<evidence type="ECO:0000256" key="3">
    <source>
        <dbReference type="SAM" id="Phobius"/>
    </source>
</evidence>